<evidence type="ECO:0000313" key="3">
    <source>
        <dbReference type="Proteomes" id="UP000012960"/>
    </source>
</evidence>
<sequence length="70" mass="8017">MKRHASKSIRSWKHHPCILLRVMISTSRMIVSEGDGTLLFVVRALLRRAVRAAFLLPFRSLSKVLNLMPC</sequence>
<proteinExistence type="predicted"/>
<dbReference type="EMBL" id="HG996475">
    <property type="protein sequence ID" value="CAG1863514.1"/>
    <property type="molecule type" value="Genomic_DNA"/>
</dbReference>
<evidence type="ECO:0000313" key="2">
    <source>
        <dbReference type="EnsemblPlants" id="Ma11_p04220.1"/>
    </source>
</evidence>
<reference evidence="2" key="2">
    <citation type="submission" date="2021-05" db="UniProtKB">
        <authorList>
            <consortium name="EnsemblPlants"/>
        </authorList>
    </citation>
    <scope>IDENTIFICATION</scope>
    <source>
        <strain evidence="2">subsp. malaccensis</strain>
    </source>
</reference>
<organism evidence="2 3">
    <name type="scientific">Musa acuminata subsp. malaccensis</name>
    <name type="common">Wild banana</name>
    <name type="synonym">Musa malaccensis</name>
    <dbReference type="NCBI Taxonomy" id="214687"/>
    <lineage>
        <taxon>Eukaryota</taxon>
        <taxon>Viridiplantae</taxon>
        <taxon>Streptophyta</taxon>
        <taxon>Embryophyta</taxon>
        <taxon>Tracheophyta</taxon>
        <taxon>Spermatophyta</taxon>
        <taxon>Magnoliopsida</taxon>
        <taxon>Liliopsida</taxon>
        <taxon>Zingiberales</taxon>
        <taxon>Musaceae</taxon>
        <taxon>Musa</taxon>
    </lineage>
</organism>
<name>A0A804L440_MUSAM</name>
<dbReference type="Proteomes" id="UP000012960">
    <property type="component" value="Unplaced"/>
</dbReference>
<keyword evidence="3" id="KW-1185">Reference proteome</keyword>
<evidence type="ECO:0000313" key="1">
    <source>
        <dbReference type="EMBL" id="CAG1863514.1"/>
    </source>
</evidence>
<gene>
    <name evidence="1" type="ORF">GSMUA_21150.1</name>
</gene>
<dbReference type="EnsemblPlants" id="Ma11_t04220.1">
    <property type="protein sequence ID" value="Ma11_p04220.1"/>
    <property type="gene ID" value="Ma11_g04220"/>
</dbReference>
<dbReference type="Gramene" id="Ma11_t04220.1">
    <property type="protein sequence ID" value="Ma11_p04220.1"/>
    <property type="gene ID" value="Ma11_g04220"/>
</dbReference>
<reference evidence="1" key="1">
    <citation type="submission" date="2021-03" db="EMBL/GenBank/DDBJ databases">
        <authorList>
            <consortium name="Genoscope - CEA"/>
            <person name="William W."/>
        </authorList>
    </citation>
    <scope>NUCLEOTIDE SEQUENCE</scope>
    <source>
        <strain evidence="1">Doubled-haploid Pahang</strain>
    </source>
</reference>
<protein>
    <submittedName>
        <fullName evidence="1">(wild Malaysian banana) hypothetical protein</fullName>
    </submittedName>
</protein>
<accession>A0A804L440</accession>
<dbReference type="AlphaFoldDB" id="A0A804L440"/>
<dbReference type="InParanoid" id="A0A804L440"/>